<evidence type="ECO:0000256" key="7">
    <source>
        <dbReference type="ARBA" id="ARBA00023014"/>
    </source>
</evidence>
<feature type="binding site" evidence="10">
    <location>
        <position position="363"/>
    </location>
    <ligand>
        <name>[4Fe-4S] cluster</name>
        <dbReference type="ChEBI" id="CHEBI:49883"/>
    </ligand>
</feature>
<dbReference type="InterPro" id="IPR058560">
    <property type="entry name" value="DNA_primase_C"/>
</dbReference>
<evidence type="ECO:0000256" key="10">
    <source>
        <dbReference type="PIRSR" id="PIRSR009449-1"/>
    </source>
</evidence>
<dbReference type="PIRSF" id="PIRSF009449">
    <property type="entry name" value="DNA_primase_large_subunit"/>
    <property type="match status" value="1"/>
</dbReference>
<keyword evidence="7 9" id="KW-0411">Iron-sulfur</keyword>
<gene>
    <name evidence="13" type="ORF">WJX72_008093</name>
</gene>
<feature type="binding site" evidence="10">
    <location>
        <position position="347"/>
    </location>
    <ligand>
        <name>[4Fe-4S] cluster</name>
        <dbReference type="ChEBI" id="CHEBI:49883"/>
    </ligand>
</feature>
<evidence type="ECO:0000313" key="14">
    <source>
        <dbReference type="Proteomes" id="UP001489004"/>
    </source>
</evidence>
<dbReference type="GO" id="GO:0006270">
    <property type="term" value="P:DNA replication initiation"/>
    <property type="evidence" value="ECO:0007669"/>
    <property type="project" value="TreeGrafter"/>
</dbReference>
<keyword evidence="3 9" id="KW-0639">Primosome</keyword>
<dbReference type="Pfam" id="PF04104">
    <property type="entry name" value="DNA_primase_lrg"/>
    <property type="match status" value="1"/>
</dbReference>
<keyword evidence="8 9" id="KW-0238">DNA-binding</keyword>
<dbReference type="PANTHER" id="PTHR10537:SF3">
    <property type="entry name" value="DNA PRIMASE LARGE SUBUNIT"/>
    <property type="match status" value="1"/>
</dbReference>
<keyword evidence="2 9" id="KW-0004">4Fe-4S</keyword>
<dbReference type="Proteomes" id="UP001489004">
    <property type="component" value="Unassembled WGS sequence"/>
</dbReference>
<feature type="region of interest" description="Disordered" evidence="11">
    <location>
        <begin position="435"/>
        <end position="462"/>
    </location>
</feature>
<evidence type="ECO:0000259" key="12">
    <source>
        <dbReference type="Pfam" id="PF04104"/>
    </source>
</evidence>
<evidence type="ECO:0000256" key="2">
    <source>
        <dbReference type="ARBA" id="ARBA00022485"/>
    </source>
</evidence>
<evidence type="ECO:0000256" key="3">
    <source>
        <dbReference type="ARBA" id="ARBA00022515"/>
    </source>
</evidence>
<evidence type="ECO:0000256" key="8">
    <source>
        <dbReference type="ARBA" id="ARBA00023125"/>
    </source>
</evidence>
<dbReference type="CDD" id="cd07322">
    <property type="entry name" value="PriL_PriS_Eukaryotic"/>
    <property type="match status" value="1"/>
</dbReference>
<evidence type="ECO:0000256" key="1">
    <source>
        <dbReference type="ARBA" id="ARBA00010564"/>
    </source>
</evidence>
<keyword evidence="6 9" id="KW-0408">Iron</keyword>
<sequence length="489" mass="54531">MYPAPPVGDVALEDFERFAIDRLRVLKGIEDAKSRGKKGDQLQGAVKDLTDKHLAAATGKRKADTWKDQVSHFVLRLAYCRTAELRRWFLQWESELFRWRFARQLSDDQAHFMRVHGLPYIEIDQAEFRELKDQLRTVQLSMGNKAVADEINKAANYTFYKVPFEQVPDLVASRRVLLKRGWAYVAKHDVPSLVVGHFRANLSKGLVETARKWASQIAHEEEDRLTPIVESLSIRYLGPDYGDAAQQGKRGEVSAGQIPSLVKSFPLCMANLYDHLHTDNHLRHGGRMQFGLFLKGIGLPMDEALKFFRAEFAPKMASDKFEREHAYSVRYNYGKEGKRQDWTPYSCIKIISQTPGVGDYHGCPYKTMDAPSLDAALRRLRIDPKKITEAVGKAKGGHFQLACASAWAGAHACSCDTGINHPNQYYDESRKVLDPTPTADAAANGTPAAGKGAPPMTPATEVKPAARSLLQAAAANNAPGSAPPRLQPY</sequence>
<comment type="function">
    <text evidence="9">DNA primase is the polymerase that synthesizes small RNA primers for the Okazaki fragments made during discontinuous DNA replication.</text>
</comment>
<evidence type="ECO:0000256" key="9">
    <source>
        <dbReference type="PIRNR" id="PIRNR009449"/>
    </source>
</evidence>
<keyword evidence="14" id="KW-1185">Reference proteome</keyword>
<dbReference type="PANTHER" id="PTHR10537">
    <property type="entry name" value="DNA PRIMASE LARGE SUBUNIT"/>
    <property type="match status" value="1"/>
</dbReference>
<dbReference type="Gene3D" id="1.20.930.80">
    <property type="match status" value="1"/>
</dbReference>
<evidence type="ECO:0000256" key="4">
    <source>
        <dbReference type="ARBA" id="ARBA00022705"/>
    </source>
</evidence>
<dbReference type="InterPro" id="IPR007238">
    <property type="entry name" value="DNA_primase_lsu_euk/arc"/>
</dbReference>
<organism evidence="13 14">
    <name type="scientific">[Myrmecia] bisecta</name>
    <dbReference type="NCBI Taxonomy" id="41462"/>
    <lineage>
        <taxon>Eukaryota</taxon>
        <taxon>Viridiplantae</taxon>
        <taxon>Chlorophyta</taxon>
        <taxon>core chlorophytes</taxon>
        <taxon>Trebouxiophyceae</taxon>
        <taxon>Trebouxiales</taxon>
        <taxon>Trebouxiaceae</taxon>
        <taxon>Myrmecia</taxon>
    </lineage>
</organism>
<feature type="binding site" evidence="10">
    <location>
        <position position="403"/>
    </location>
    <ligand>
        <name>[4Fe-4S] cluster</name>
        <dbReference type="ChEBI" id="CHEBI:49883"/>
    </ligand>
</feature>
<reference evidence="13 14" key="1">
    <citation type="journal article" date="2024" name="Nat. Commun.">
        <title>Phylogenomics reveals the evolutionary origins of lichenization in chlorophyte algae.</title>
        <authorList>
            <person name="Puginier C."/>
            <person name="Libourel C."/>
            <person name="Otte J."/>
            <person name="Skaloud P."/>
            <person name="Haon M."/>
            <person name="Grisel S."/>
            <person name="Petersen M."/>
            <person name="Berrin J.G."/>
            <person name="Delaux P.M."/>
            <person name="Dal Grande F."/>
            <person name="Keller J."/>
        </authorList>
    </citation>
    <scope>NUCLEOTIDE SEQUENCE [LARGE SCALE GENOMIC DNA]</scope>
    <source>
        <strain evidence="13 14">SAG 2043</strain>
    </source>
</reference>
<dbReference type="AlphaFoldDB" id="A0AAW1QAX5"/>
<keyword evidence="5 9" id="KW-0479">Metal-binding</keyword>
<dbReference type="GO" id="GO:0046872">
    <property type="term" value="F:metal ion binding"/>
    <property type="evidence" value="ECO:0007669"/>
    <property type="project" value="UniProtKB-UniRule"/>
</dbReference>
<evidence type="ECO:0000256" key="5">
    <source>
        <dbReference type="ARBA" id="ARBA00022723"/>
    </source>
</evidence>
<name>A0AAW1QAX5_9CHLO</name>
<comment type="similarity">
    <text evidence="1 9">Belongs to the eukaryotic-type primase large subunit family.</text>
</comment>
<protein>
    <recommendedName>
        <fullName evidence="9">DNA primase large subunit</fullName>
    </recommendedName>
</protein>
<evidence type="ECO:0000256" key="6">
    <source>
        <dbReference type="ARBA" id="ARBA00023004"/>
    </source>
</evidence>
<accession>A0AAW1QAX5</accession>
<comment type="caution">
    <text evidence="13">The sequence shown here is derived from an EMBL/GenBank/DDBJ whole genome shotgun (WGS) entry which is preliminary data.</text>
</comment>
<dbReference type="GO" id="GO:0006269">
    <property type="term" value="P:DNA replication, synthesis of primer"/>
    <property type="evidence" value="ECO:0007669"/>
    <property type="project" value="UniProtKB-KW"/>
</dbReference>
<feature type="binding site" evidence="10">
    <location>
        <position position="268"/>
    </location>
    <ligand>
        <name>[4Fe-4S] cluster</name>
        <dbReference type="ChEBI" id="CHEBI:49883"/>
    </ligand>
</feature>
<evidence type="ECO:0000313" key="13">
    <source>
        <dbReference type="EMBL" id="KAK9818167.1"/>
    </source>
</evidence>
<keyword evidence="4 9" id="KW-0235">DNA replication</keyword>
<dbReference type="GO" id="GO:0005658">
    <property type="term" value="C:alpha DNA polymerase:primase complex"/>
    <property type="evidence" value="ECO:0007669"/>
    <property type="project" value="TreeGrafter"/>
</dbReference>
<dbReference type="Pfam" id="PF26466">
    <property type="entry name" value="DNA_primase_lrg_N"/>
    <property type="match status" value="1"/>
</dbReference>
<proteinExistence type="inferred from homology"/>
<feature type="domain" description="DNA primase large subunit C-terminal" evidence="12">
    <location>
        <begin position="263"/>
        <end position="426"/>
    </location>
</feature>
<evidence type="ECO:0000256" key="11">
    <source>
        <dbReference type="SAM" id="MobiDB-lite"/>
    </source>
</evidence>
<dbReference type="GO" id="GO:0051539">
    <property type="term" value="F:4 iron, 4 sulfur cluster binding"/>
    <property type="evidence" value="ECO:0007669"/>
    <property type="project" value="UniProtKB-UniRule"/>
</dbReference>
<dbReference type="InterPro" id="IPR016558">
    <property type="entry name" value="DNA_primase_lsu_euk"/>
</dbReference>
<comment type="cofactor">
    <cofactor evidence="9">
        <name>[4Fe-4S] cluster</name>
        <dbReference type="ChEBI" id="CHEBI:49883"/>
    </cofactor>
    <text evidence="9">Binds 1 [4Fe-4S] cluster.</text>
</comment>
<dbReference type="GO" id="GO:0003677">
    <property type="term" value="F:DNA binding"/>
    <property type="evidence" value="ECO:0007669"/>
    <property type="project" value="UniProtKB-UniRule"/>
</dbReference>
<dbReference type="EMBL" id="JALJOR010000004">
    <property type="protein sequence ID" value="KAK9818167.1"/>
    <property type="molecule type" value="Genomic_DNA"/>
</dbReference>